<protein>
    <recommendedName>
        <fullName evidence="9">Cytosolic carboxypeptidase-like protein 5</fullName>
    </recommendedName>
</protein>
<keyword evidence="8" id="KW-1185">Reference proteome</keyword>
<evidence type="ECO:0000313" key="8">
    <source>
        <dbReference type="Proteomes" id="UP001189429"/>
    </source>
</evidence>
<evidence type="ECO:0000313" key="7">
    <source>
        <dbReference type="EMBL" id="CAK0789225.1"/>
    </source>
</evidence>
<dbReference type="EMBL" id="CAUYUJ010000200">
    <property type="protein sequence ID" value="CAK0789225.1"/>
    <property type="molecule type" value="Genomic_DNA"/>
</dbReference>
<dbReference type="SUPFAM" id="SSF49785">
    <property type="entry name" value="Galactose-binding domain-like"/>
    <property type="match status" value="1"/>
</dbReference>
<dbReference type="Pfam" id="PF06201">
    <property type="entry name" value="PITH"/>
    <property type="match status" value="1"/>
</dbReference>
<proteinExistence type="inferred from homology"/>
<feature type="compositionally biased region" description="Acidic residues" evidence="4">
    <location>
        <begin position="323"/>
        <end position="341"/>
    </location>
</feature>
<feature type="compositionally biased region" description="Polar residues" evidence="4">
    <location>
        <begin position="344"/>
        <end position="357"/>
    </location>
</feature>
<sequence length="819" mass="88480">MAKQSESLHAFINSRASVCLNEASEYPFANCLLDDEAELRSDADHQLLLTLEFTEPVNLTSLRLCASGEEAPGLIKLFVNSQNLGFDDASSQKPAQIVTFERRESLDSVVKLTPVKFNNVHSLTVFVEENGGADESSVRYLDAQGTRVRGGGRLDARPAVSAKRQRASANGVIGEVAARLCAQSSDDGVARCLLEAASSAAPSQARDIVRKATEVFLLAAKDAGERRQRALLMLSACRCQVLCLDRGQRREPLPARLRAAMRCGVQGLMLGLEGAVDADSLRQLLKGLLTKDGRGVGDLMALLCRVLPPIRVPACDRGNAANESEDSESEASEIGEDEAGEPLDSNSITHGTCNPGTVSPGVGLEIPGSRKCSVASLVDGGDHDSVFGEDCPVGQDGQFCQLQSPVSEFLKSISIDAEAVEHWPVLYPGLGSHGLQFSSKFEGGNLRRVRLEAPGVVEILLCGDTNRAYHCQAFFFDVVVSELMSLRMHIVSLVKPGSTFGQGQRVVTQSPGESCWRRDGEDYAYMPNRYIVGDRRGNYTLSFALQLKPGRTRVAHFYPYLFGDLLCDLRRLRPSGDWLSVQDLGPTPGGRPLLMLTINDFEACSTSGTHDTRPYVIISARVHPGESPASFIMRGVLKLLLSDADEACALRRLLKFVIMPMLNPDGVAAGNGRANSAGYDLNRCWSKPPVGSEIVAVRQVVSGLCASQSGVLAFLDFHAHSRRHGAFTLSNPNSQTLPDLLAGTSDGTFDRAQCVFSYDKGKRGSARCAVWKDLGVKHSHTLEASYAAVRGKGRLITPHDLDELGRNSIRACASLLSEY</sequence>
<evidence type="ECO:0000256" key="1">
    <source>
        <dbReference type="ARBA" id="ARBA00001947"/>
    </source>
</evidence>
<gene>
    <name evidence="7" type="ORF">PCOR1329_LOCUS857</name>
</gene>
<feature type="domain" description="Peptidase M14" evidence="6">
    <location>
        <begin position="558"/>
        <end position="819"/>
    </location>
</feature>
<evidence type="ECO:0000259" key="5">
    <source>
        <dbReference type="PROSITE" id="PS51532"/>
    </source>
</evidence>
<feature type="active site" description="Proton donor/acceptor" evidence="3">
    <location>
        <position position="783"/>
    </location>
</feature>
<dbReference type="InterPro" id="IPR000834">
    <property type="entry name" value="Peptidase_M14"/>
</dbReference>
<dbReference type="InterPro" id="IPR010400">
    <property type="entry name" value="PITH_dom"/>
</dbReference>
<dbReference type="PROSITE" id="PS51532">
    <property type="entry name" value="PITH"/>
    <property type="match status" value="1"/>
</dbReference>
<dbReference type="InterPro" id="IPR050821">
    <property type="entry name" value="Cytosolic_carboxypeptidase"/>
</dbReference>
<evidence type="ECO:0000259" key="6">
    <source>
        <dbReference type="PROSITE" id="PS52035"/>
    </source>
</evidence>
<dbReference type="Proteomes" id="UP001189429">
    <property type="component" value="Unassembled WGS sequence"/>
</dbReference>
<evidence type="ECO:0000256" key="3">
    <source>
        <dbReference type="PROSITE-ProRule" id="PRU01379"/>
    </source>
</evidence>
<evidence type="ECO:0008006" key="9">
    <source>
        <dbReference type="Google" id="ProtNLM"/>
    </source>
</evidence>
<dbReference type="SUPFAM" id="SSF53187">
    <property type="entry name" value="Zn-dependent exopeptidases"/>
    <property type="match status" value="1"/>
</dbReference>
<comment type="similarity">
    <text evidence="2 3">Belongs to the peptidase M14 family.</text>
</comment>
<dbReference type="PROSITE" id="PS52035">
    <property type="entry name" value="PEPTIDASE_M14"/>
    <property type="match status" value="1"/>
</dbReference>
<feature type="domain" description="PITH" evidence="5">
    <location>
        <begin position="1"/>
        <end position="163"/>
    </location>
</feature>
<evidence type="ECO:0000256" key="4">
    <source>
        <dbReference type="SAM" id="MobiDB-lite"/>
    </source>
</evidence>
<dbReference type="Gene3D" id="3.40.630.10">
    <property type="entry name" value="Zn peptidases"/>
    <property type="match status" value="1"/>
</dbReference>
<comment type="caution">
    <text evidence="7">The sequence shown here is derived from an EMBL/GenBank/DDBJ whole genome shotgun (WGS) entry which is preliminary data.</text>
</comment>
<dbReference type="InterPro" id="IPR008979">
    <property type="entry name" value="Galactose-bd-like_sf"/>
</dbReference>
<dbReference type="PANTHER" id="PTHR12756">
    <property type="entry name" value="CYTOSOLIC CARBOXYPEPTIDASE"/>
    <property type="match status" value="1"/>
</dbReference>
<dbReference type="InterPro" id="IPR037047">
    <property type="entry name" value="PITH_dom_sf"/>
</dbReference>
<comment type="cofactor">
    <cofactor evidence="1">
        <name>Zn(2+)</name>
        <dbReference type="ChEBI" id="CHEBI:29105"/>
    </cofactor>
</comment>
<evidence type="ECO:0000256" key="2">
    <source>
        <dbReference type="ARBA" id="ARBA00005988"/>
    </source>
</evidence>
<reference evidence="7" key="1">
    <citation type="submission" date="2023-10" db="EMBL/GenBank/DDBJ databases">
        <authorList>
            <person name="Chen Y."/>
            <person name="Shah S."/>
            <person name="Dougan E. K."/>
            <person name="Thang M."/>
            <person name="Chan C."/>
        </authorList>
    </citation>
    <scope>NUCLEOTIDE SEQUENCE [LARGE SCALE GENOMIC DNA]</scope>
</reference>
<dbReference type="Gene3D" id="2.60.120.470">
    <property type="entry name" value="PITH domain"/>
    <property type="match status" value="1"/>
</dbReference>
<dbReference type="PRINTS" id="PR01159">
    <property type="entry name" value="DNAGYRASEB"/>
</dbReference>
<feature type="region of interest" description="Disordered" evidence="4">
    <location>
        <begin position="316"/>
        <end position="360"/>
    </location>
</feature>
<dbReference type="PANTHER" id="PTHR12756:SF11">
    <property type="entry name" value="CYTOSOLIC CARBOXYPEPTIDASE 1"/>
    <property type="match status" value="1"/>
</dbReference>
<dbReference type="Gene3D" id="2.60.40.3120">
    <property type="match status" value="1"/>
</dbReference>
<dbReference type="Pfam" id="PF00246">
    <property type="entry name" value="Peptidase_M14"/>
    <property type="match status" value="1"/>
</dbReference>
<dbReference type="InterPro" id="IPR000565">
    <property type="entry name" value="Topo_IIA_B"/>
</dbReference>
<name>A0ABN9P902_9DINO</name>
<accession>A0ABN9P902</accession>
<organism evidence="7 8">
    <name type="scientific">Prorocentrum cordatum</name>
    <dbReference type="NCBI Taxonomy" id="2364126"/>
    <lineage>
        <taxon>Eukaryota</taxon>
        <taxon>Sar</taxon>
        <taxon>Alveolata</taxon>
        <taxon>Dinophyceae</taxon>
        <taxon>Prorocentrales</taxon>
        <taxon>Prorocentraceae</taxon>
        <taxon>Prorocentrum</taxon>
    </lineage>
</organism>